<evidence type="ECO:0000256" key="5">
    <source>
        <dbReference type="ARBA" id="ARBA00022737"/>
    </source>
</evidence>
<proteinExistence type="inferred from homology"/>
<dbReference type="Proteomes" id="UP000245998">
    <property type="component" value="Unassembled WGS sequence"/>
</dbReference>
<feature type="transmembrane region" description="Helical" evidence="11">
    <location>
        <begin position="134"/>
        <end position="153"/>
    </location>
</feature>
<comment type="caution">
    <text evidence="14">The sequence shown here is derived from an EMBL/GenBank/DDBJ whole genome shotgun (WGS) entry which is preliminary data.</text>
</comment>
<dbReference type="InterPro" id="IPR002550">
    <property type="entry name" value="CNNM"/>
</dbReference>
<dbReference type="InterPro" id="IPR051676">
    <property type="entry name" value="UPF0053_domain"/>
</dbReference>
<evidence type="ECO:0000256" key="2">
    <source>
        <dbReference type="ARBA" id="ARBA00006337"/>
    </source>
</evidence>
<keyword evidence="4 10" id="KW-0812">Transmembrane</keyword>
<dbReference type="InterPro" id="IPR036318">
    <property type="entry name" value="FAD-bd_PCMH-like_sf"/>
</dbReference>
<dbReference type="SUPFAM" id="SSF54631">
    <property type="entry name" value="CBS-domain pair"/>
    <property type="match status" value="1"/>
</dbReference>
<evidence type="ECO:0000256" key="4">
    <source>
        <dbReference type="ARBA" id="ARBA00022692"/>
    </source>
</evidence>
<dbReference type="PANTHER" id="PTHR43099">
    <property type="entry name" value="UPF0053 PROTEIN YRKA"/>
    <property type="match status" value="1"/>
</dbReference>
<dbReference type="InterPro" id="IPR044751">
    <property type="entry name" value="Ion_transp-like_CBS"/>
</dbReference>
<evidence type="ECO:0008006" key="16">
    <source>
        <dbReference type="Google" id="ProtNLM"/>
    </source>
</evidence>
<keyword evidence="6 10" id="KW-1133">Transmembrane helix</keyword>
<evidence type="ECO:0000256" key="10">
    <source>
        <dbReference type="PROSITE-ProRule" id="PRU01193"/>
    </source>
</evidence>
<evidence type="ECO:0000313" key="15">
    <source>
        <dbReference type="Proteomes" id="UP000245998"/>
    </source>
</evidence>
<dbReference type="EMBL" id="QCZG01000002">
    <property type="protein sequence ID" value="PWA13246.1"/>
    <property type="molecule type" value="Genomic_DNA"/>
</dbReference>
<dbReference type="SMART" id="SM01091">
    <property type="entry name" value="CorC_HlyC"/>
    <property type="match status" value="1"/>
</dbReference>
<evidence type="ECO:0000259" key="12">
    <source>
        <dbReference type="PROSITE" id="PS51371"/>
    </source>
</evidence>
<organism evidence="14 15">
    <name type="scientific">Pueribacillus theae</name>
    <dbReference type="NCBI Taxonomy" id="2171751"/>
    <lineage>
        <taxon>Bacteria</taxon>
        <taxon>Bacillati</taxon>
        <taxon>Bacillota</taxon>
        <taxon>Bacilli</taxon>
        <taxon>Bacillales</taxon>
        <taxon>Bacillaceae</taxon>
        <taxon>Pueribacillus</taxon>
    </lineage>
</organism>
<dbReference type="GO" id="GO:0005886">
    <property type="term" value="C:plasma membrane"/>
    <property type="evidence" value="ECO:0007669"/>
    <property type="project" value="UniProtKB-SubCell"/>
</dbReference>
<feature type="transmembrane region" description="Helical" evidence="11">
    <location>
        <begin position="6"/>
        <end position="27"/>
    </location>
</feature>
<reference evidence="14 15" key="1">
    <citation type="submission" date="2018-04" db="EMBL/GenBank/DDBJ databases">
        <title>Camelliibacillus theae gen. nov., sp. nov., isolated from Pu'er tea.</title>
        <authorList>
            <person name="Niu L."/>
        </authorList>
    </citation>
    <scope>NUCLEOTIDE SEQUENCE [LARGE SCALE GENOMIC DNA]</scope>
    <source>
        <strain evidence="14 15">T8</strain>
    </source>
</reference>
<dbReference type="InterPro" id="IPR046342">
    <property type="entry name" value="CBS_dom_sf"/>
</dbReference>
<keyword evidence="15" id="KW-1185">Reference proteome</keyword>
<feature type="transmembrane region" description="Helical" evidence="11">
    <location>
        <begin position="97"/>
        <end position="122"/>
    </location>
</feature>
<feature type="domain" description="CBS" evidence="12">
    <location>
        <begin position="286"/>
        <end position="343"/>
    </location>
</feature>
<dbReference type="FunFam" id="3.10.580.10:FF:000002">
    <property type="entry name" value="Magnesium/cobalt efflux protein CorC"/>
    <property type="match status" value="1"/>
</dbReference>
<dbReference type="GO" id="GO:0050660">
    <property type="term" value="F:flavin adenine dinucleotide binding"/>
    <property type="evidence" value="ECO:0007669"/>
    <property type="project" value="InterPro"/>
</dbReference>
<dbReference type="OrthoDB" id="9798188at2"/>
<comment type="subcellular location">
    <subcellularLocation>
        <location evidence="1">Cell membrane</location>
        <topology evidence="1">Multi-pass membrane protein</topology>
    </subcellularLocation>
</comment>
<evidence type="ECO:0000256" key="11">
    <source>
        <dbReference type="SAM" id="Phobius"/>
    </source>
</evidence>
<dbReference type="InterPro" id="IPR016169">
    <property type="entry name" value="FAD-bd_PCMH_sub2"/>
</dbReference>
<feature type="domain" description="CNNM transmembrane" evidence="13">
    <location>
        <begin position="1"/>
        <end position="201"/>
    </location>
</feature>
<keyword evidence="7 9" id="KW-0129">CBS domain</keyword>
<accession>A0A2U1K6U0</accession>
<keyword evidence="8 10" id="KW-0472">Membrane</keyword>
<dbReference type="Gene3D" id="3.30.465.10">
    <property type="match status" value="1"/>
</dbReference>
<dbReference type="Pfam" id="PF03471">
    <property type="entry name" value="CorC_HlyC"/>
    <property type="match status" value="1"/>
</dbReference>
<feature type="domain" description="CBS" evidence="12">
    <location>
        <begin position="220"/>
        <end position="279"/>
    </location>
</feature>
<sequence length="438" mass="49752">MEIVNLVMVAILIALTGFFVASEFAIVKVRSTRIDQLVLEGNKHAIAARKVLSNLDEYLSACQLGITITALGLGWLGESTVKGLLQPLFDYFRLSESVSSLLSFVLAFSIVTFLHVVVGELAPKTFAIQKAESLTLLFANPLIFFYRIMYPFIKVLNGSARFITSLFGMKRVSEHENAHSEEELRLILNESFQHGQINQTEFKYVNNIFEFDNRTAREIMIPRTEIVAFDKNQTVQEFIDAATNEVYTRYPVIDGDKDNIIGMVNIKDVLLHFAKGNDLENTIEKYTRPIIQVFESIAIHDLLIRMQKERVHMAILMDEYGGTEGLVTIEDILEEIVGDIRDEFDEDEIPEIHRIDENRTVLDGKVLIEEVNHLFGLQINNNDVDTLGGWVLNELQEVKEGDELTVGQYKFKVLEVENFHIKSIEATKSSTVNDKLLS</sequence>
<dbReference type="PANTHER" id="PTHR43099:SF2">
    <property type="entry name" value="UPF0053 PROTEIN YRKA"/>
    <property type="match status" value="1"/>
</dbReference>
<feature type="transmembrane region" description="Helical" evidence="11">
    <location>
        <begin position="58"/>
        <end position="77"/>
    </location>
</feature>
<evidence type="ECO:0000313" key="14">
    <source>
        <dbReference type="EMBL" id="PWA13246.1"/>
    </source>
</evidence>
<dbReference type="AlphaFoldDB" id="A0A2U1K6U0"/>
<evidence type="ECO:0000256" key="1">
    <source>
        <dbReference type="ARBA" id="ARBA00004651"/>
    </source>
</evidence>
<dbReference type="Gene3D" id="3.10.580.10">
    <property type="entry name" value="CBS-domain"/>
    <property type="match status" value="1"/>
</dbReference>
<evidence type="ECO:0000256" key="7">
    <source>
        <dbReference type="ARBA" id="ARBA00023122"/>
    </source>
</evidence>
<dbReference type="Pfam" id="PF01595">
    <property type="entry name" value="CNNM"/>
    <property type="match status" value="1"/>
</dbReference>
<dbReference type="InterPro" id="IPR005170">
    <property type="entry name" value="Transptr-assoc_dom"/>
</dbReference>
<comment type="similarity">
    <text evidence="2">Belongs to the UPF0053 family.</text>
</comment>
<dbReference type="CDD" id="cd04590">
    <property type="entry name" value="CBS_pair_CorC_HlyC_assoc"/>
    <property type="match status" value="1"/>
</dbReference>
<evidence type="ECO:0000256" key="6">
    <source>
        <dbReference type="ARBA" id="ARBA00022989"/>
    </source>
</evidence>
<dbReference type="PROSITE" id="PS51371">
    <property type="entry name" value="CBS"/>
    <property type="match status" value="2"/>
</dbReference>
<evidence type="ECO:0000256" key="9">
    <source>
        <dbReference type="PROSITE-ProRule" id="PRU00703"/>
    </source>
</evidence>
<dbReference type="InterPro" id="IPR000644">
    <property type="entry name" value="CBS_dom"/>
</dbReference>
<evidence type="ECO:0000256" key="3">
    <source>
        <dbReference type="ARBA" id="ARBA00022475"/>
    </source>
</evidence>
<dbReference type="Pfam" id="PF00571">
    <property type="entry name" value="CBS"/>
    <property type="match status" value="2"/>
</dbReference>
<keyword evidence="3" id="KW-1003">Cell membrane</keyword>
<evidence type="ECO:0000259" key="13">
    <source>
        <dbReference type="PROSITE" id="PS51846"/>
    </source>
</evidence>
<keyword evidence="5" id="KW-0677">Repeat</keyword>
<dbReference type="RefSeq" id="WP_116553207.1">
    <property type="nucleotide sequence ID" value="NZ_QCZG01000002.1"/>
</dbReference>
<dbReference type="SUPFAM" id="SSF56176">
    <property type="entry name" value="FAD-binding/transporter-associated domain-like"/>
    <property type="match status" value="1"/>
</dbReference>
<name>A0A2U1K6U0_9BACI</name>
<protein>
    <recommendedName>
        <fullName evidence="16">HlyC/CorC family transporter</fullName>
    </recommendedName>
</protein>
<evidence type="ECO:0000256" key="8">
    <source>
        <dbReference type="ARBA" id="ARBA00023136"/>
    </source>
</evidence>
<dbReference type="PROSITE" id="PS51846">
    <property type="entry name" value="CNNM"/>
    <property type="match status" value="1"/>
</dbReference>
<gene>
    <name evidence="14" type="ORF">DCC39_02025</name>
</gene>